<dbReference type="PROSITE" id="PS51029">
    <property type="entry name" value="MADF"/>
    <property type="match status" value="1"/>
</dbReference>
<protein>
    <recommendedName>
        <fullName evidence="2">MADF domain-containing protein</fullName>
    </recommendedName>
</protein>
<dbReference type="InterPro" id="IPR039353">
    <property type="entry name" value="TF_Adf1"/>
</dbReference>
<name>A0A9W7T8B0_TRIRA</name>
<feature type="domain" description="MADF" evidence="2">
    <location>
        <begin position="11"/>
        <end position="99"/>
    </location>
</feature>
<keyword evidence="4" id="KW-1185">Reference proteome</keyword>
<dbReference type="PANTHER" id="PTHR12243:SF67">
    <property type="entry name" value="COREPRESSOR OF PANGOLIN, ISOFORM A-RELATED"/>
    <property type="match status" value="1"/>
</dbReference>
<organism evidence="3 4">
    <name type="scientific">Triplophysa rosa</name>
    <name type="common">Cave loach</name>
    <dbReference type="NCBI Taxonomy" id="992332"/>
    <lineage>
        <taxon>Eukaryota</taxon>
        <taxon>Metazoa</taxon>
        <taxon>Chordata</taxon>
        <taxon>Craniata</taxon>
        <taxon>Vertebrata</taxon>
        <taxon>Euteleostomi</taxon>
        <taxon>Actinopterygii</taxon>
        <taxon>Neopterygii</taxon>
        <taxon>Teleostei</taxon>
        <taxon>Ostariophysi</taxon>
        <taxon>Cypriniformes</taxon>
        <taxon>Nemacheilidae</taxon>
        <taxon>Triplophysa</taxon>
    </lineage>
</organism>
<dbReference type="PANTHER" id="PTHR12243">
    <property type="entry name" value="MADF DOMAIN TRANSCRIPTION FACTOR"/>
    <property type="match status" value="1"/>
</dbReference>
<comment type="caution">
    <text evidence="3">The sequence shown here is derived from an EMBL/GenBank/DDBJ whole genome shotgun (WGS) entry which is preliminary data.</text>
</comment>
<evidence type="ECO:0000313" key="4">
    <source>
        <dbReference type="Proteomes" id="UP001059041"/>
    </source>
</evidence>
<dbReference type="Proteomes" id="UP001059041">
    <property type="component" value="Linkage Group LG24"/>
</dbReference>
<reference evidence="3" key="1">
    <citation type="submission" date="2021-02" db="EMBL/GenBank/DDBJ databases">
        <title>Comparative genomics reveals that relaxation of natural selection precedes convergent phenotypic evolution of cavefish.</title>
        <authorList>
            <person name="Peng Z."/>
        </authorList>
    </citation>
    <scope>NUCLEOTIDE SEQUENCE</scope>
    <source>
        <tissue evidence="3">Muscle</tissue>
    </source>
</reference>
<dbReference type="AlphaFoldDB" id="A0A9W7T8B0"/>
<dbReference type="Pfam" id="PF10545">
    <property type="entry name" value="MADF_DNA_bdg"/>
    <property type="match status" value="1"/>
</dbReference>
<dbReference type="GO" id="GO:0005634">
    <property type="term" value="C:nucleus"/>
    <property type="evidence" value="ECO:0007669"/>
    <property type="project" value="TreeGrafter"/>
</dbReference>
<dbReference type="OrthoDB" id="8881252at2759"/>
<evidence type="ECO:0000256" key="1">
    <source>
        <dbReference type="SAM" id="MobiDB-lite"/>
    </source>
</evidence>
<gene>
    <name evidence="3" type="ORF">IRJ41_013092</name>
</gene>
<evidence type="ECO:0000259" key="2">
    <source>
        <dbReference type="PROSITE" id="PS51029"/>
    </source>
</evidence>
<dbReference type="InterPro" id="IPR006578">
    <property type="entry name" value="MADF-dom"/>
</dbReference>
<feature type="region of interest" description="Disordered" evidence="1">
    <location>
        <begin position="99"/>
        <end position="139"/>
    </location>
</feature>
<dbReference type="SMART" id="SM00595">
    <property type="entry name" value="MADF"/>
    <property type="match status" value="1"/>
</dbReference>
<evidence type="ECO:0000313" key="3">
    <source>
        <dbReference type="EMBL" id="KAI7791886.1"/>
    </source>
</evidence>
<dbReference type="GO" id="GO:0006357">
    <property type="term" value="P:regulation of transcription by RNA polymerase II"/>
    <property type="evidence" value="ECO:0007669"/>
    <property type="project" value="TreeGrafter"/>
</dbReference>
<accession>A0A9W7T8B0</accession>
<dbReference type="GO" id="GO:0005667">
    <property type="term" value="C:transcription regulator complex"/>
    <property type="evidence" value="ECO:0007669"/>
    <property type="project" value="TreeGrafter"/>
</dbReference>
<proteinExistence type="predicted"/>
<dbReference type="EMBL" id="JAFHDT010000024">
    <property type="protein sequence ID" value="KAI7791886.1"/>
    <property type="molecule type" value="Genomic_DNA"/>
</dbReference>
<sequence>MATWNEAREEQMIIMIQERPALYDVTENVYANRTLRAQLWHEIESKLVISEKELRKRWESLRTQYTRYKKLPLGSVGAPKTGRQQWILSRLQFLEPHTKRKDTTSSLNVMEPLDTDDSSSLSTGTHEESSFFESEPKPNIPLLESTISEEESPAIKEEPLTYTFTQSRPRAKRSREVANESVSVDSTKLLRTIGTTLESFASLEDRDDEISTYCKSMEHRMRTLPPHLLPHFMHDVDNSIFKYQVLFSRTSCRENLPNTLPSEIHPLHPTSTNGNL</sequence>